<reference evidence="8" key="3">
    <citation type="submission" date="2011-03" db="EMBL/GenBank/DDBJ databases">
        <title>Annotation of Magnaporthe poae ATCC 64411.</title>
        <authorList>
            <person name="Ma L.-J."/>
            <person name="Dead R."/>
            <person name="Young S.K."/>
            <person name="Zeng Q."/>
            <person name="Gargeya S."/>
            <person name="Fitzgerald M."/>
            <person name="Haas B."/>
            <person name="Abouelleil A."/>
            <person name="Alvarado L."/>
            <person name="Arachchi H.M."/>
            <person name="Berlin A."/>
            <person name="Brown A."/>
            <person name="Chapman S.B."/>
            <person name="Chen Z."/>
            <person name="Dunbar C."/>
            <person name="Freedman E."/>
            <person name="Gearin G."/>
            <person name="Gellesch M."/>
            <person name="Goldberg J."/>
            <person name="Griggs A."/>
            <person name="Gujja S."/>
            <person name="Heiman D."/>
            <person name="Howarth C."/>
            <person name="Larson L."/>
            <person name="Lui A."/>
            <person name="MacDonald P.J.P."/>
            <person name="Mehta T."/>
            <person name="Montmayeur A."/>
            <person name="Murphy C."/>
            <person name="Neiman D."/>
            <person name="Pearson M."/>
            <person name="Priest M."/>
            <person name="Roberts A."/>
            <person name="Saif S."/>
            <person name="Shea T."/>
            <person name="Shenoy N."/>
            <person name="Sisk P."/>
            <person name="Stolte C."/>
            <person name="Sykes S."/>
            <person name="Yandava C."/>
            <person name="Wortman J."/>
            <person name="Nusbaum C."/>
            <person name="Birren B."/>
        </authorList>
    </citation>
    <scope>NUCLEOTIDE SEQUENCE</scope>
    <source>
        <strain evidence="8">ATCC 64411</strain>
    </source>
</reference>
<feature type="domain" description="Nitroreductase" evidence="7">
    <location>
        <begin position="9"/>
        <end position="177"/>
    </location>
</feature>
<proteinExistence type="inferred from homology"/>
<dbReference type="InterPro" id="IPR000415">
    <property type="entry name" value="Nitroreductase-like"/>
</dbReference>
<evidence type="ECO:0000256" key="3">
    <source>
        <dbReference type="ARBA" id="ARBA00007118"/>
    </source>
</evidence>
<reference evidence="9" key="5">
    <citation type="submission" date="2015-06" db="UniProtKB">
        <authorList>
            <consortium name="EnsemblFungi"/>
        </authorList>
    </citation>
    <scope>IDENTIFICATION</scope>
    <source>
        <strain evidence="9">ATCC 64411</strain>
    </source>
</reference>
<dbReference type="InterPro" id="IPR033877">
    <property type="entry name" value="Frm2/Hbn1"/>
</dbReference>
<evidence type="ECO:0000256" key="1">
    <source>
        <dbReference type="ARBA" id="ARBA00004123"/>
    </source>
</evidence>
<dbReference type="OrthoDB" id="2138173at2759"/>
<evidence type="ECO:0000256" key="2">
    <source>
        <dbReference type="ARBA" id="ARBA00004496"/>
    </source>
</evidence>
<name>A0A0C4DWE2_MAGP6</name>
<reference evidence="8" key="2">
    <citation type="submission" date="2010-05" db="EMBL/GenBank/DDBJ databases">
        <title>The Genome Sequence of Magnaporthe poae strain ATCC 64411.</title>
        <authorList>
            <consortium name="The Broad Institute Genome Sequencing Platform"/>
            <consortium name="Broad Institute Genome Sequencing Center for Infectious Disease"/>
            <person name="Ma L.-J."/>
            <person name="Dead R."/>
            <person name="Young S."/>
            <person name="Zeng Q."/>
            <person name="Koehrsen M."/>
            <person name="Alvarado L."/>
            <person name="Berlin A."/>
            <person name="Chapman S.B."/>
            <person name="Chen Z."/>
            <person name="Freedman E."/>
            <person name="Gellesch M."/>
            <person name="Goldberg J."/>
            <person name="Griggs A."/>
            <person name="Gujja S."/>
            <person name="Heilman E.R."/>
            <person name="Heiman D."/>
            <person name="Hepburn T."/>
            <person name="Howarth C."/>
            <person name="Jen D."/>
            <person name="Larson L."/>
            <person name="Mehta T."/>
            <person name="Neiman D."/>
            <person name="Pearson M."/>
            <person name="Roberts A."/>
            <person name="Saif S."/>
            <person name="Shea T."/>
            <person name="Shenoy N."/>
            <person name="Sisk P."/>
            <person name="Stolte C."/>
            <person name="Sykes S."/>
            <person name="Walk T."/>
            <person name="White J."/>
            <person name="Yandava C."/>
            <person name="Haas B."/>
            <person name="Nusbaum C."/>
            <person name="Birren B."/>
        </authorList>
    </citation>
    <scope>NUCLEOTIDE SEQUENCE</scope>
    <source>
        <strain evidence="8">ATCC 64411</strain>
    </source>
</reference>
<dbReference type="InterPro" id="IPR029479">
    <property type="entry name" value="Nitroreductase"/>
</dbReference>
<comment type="subcellular location">
    <subcellularLocation>
        <location evidence="2">Cytoplasm</location>
    </subcellularLocation>
    <subcellularLocation>
        <location evidence="1">Nucleus</location>
    </subcellularLocation>
</comment>
<evidence type="ECO:0000259" key="7">
    <source>
        <dbReference type="Pfam" id="PF00881"/>
    </source>
</evidence>
<comment type="similarity">
    <text evidence="3">Belongs to the nitroreductase family.</text>
</comment>
<dbReference type="STRING" id="644358.A0A0C4DWE2"/>
<dbReference type="Pfam" id="PF00881">
    <property type="entry name" value="Nitroreductase"/>
    <property type="match status" value="1"/>
</dbReference>
<reference evidence="9" key="4">
    <citation type="journal article" date="2015" name="G3 (Bethesda)">
        <title>Genome sequences of three phytopathogenic species of the Magnaporthaceae family of fungi.</title>
        <authorList>
            <person name="Okagaki L.H."/>
            <person name="Nunes C.C."/>
            <person name="Sailsbery J."/>
            <person name="Clay B."/>
            <person name="Brown D."/>
            <person name="John T."/>
            <person name="Oh Y."/>
            <person name="Young N."/>
            <person name="Fitzgerald M."/>
            <person name="Haas B.J."/>
            <person name="Zeng Q."/>
            <person name="Young S."/>
            <person name="Adiconis X."/>
            <person name="Fan L."/>
            <person name="Levin J.Z."/>
            <person name="Mitchell T.K."/>
            <person name="Okubara P.A."/>
            <person name="Farman M.L."/>
            <person name="Kohn L.M."/>
            <person name="Birren B."/>
            <person name="Ma L.-J."/>
            <person name="Dean R.A."/>
        </authorList>
    </citation>
    <scope>NUCLEOTIDE SEQUENCE</scope>
    <source>
        <strain evidence="9">ATCC 64411 / 73-15</strain>
    </source>
</reference>
<gene>
    <name evidence="8" type="ORF">MAPG_04318</name>
</gene>
<keyword evidence="6" id="KW-0539">Nucleus</keyword>
<dbReference type="EMBL" id="ADBL01001020">
    <property type="status" value="NOT_ANNOTATED_CDS"/>
    <property type="molecule type" value="Genomic_DNA"/>
</dbReference>
<evidence type="ECO:0000256" key="6">
    <source>
        <dbReference type="ARBA" id="ARBA00023242"/>
    </source>
</evidence>
<dbReference type="GO" id="GO:0005737">
    <property type="term" value="C:cytoplasm"/>
    <property type="evidence" value="ECO:0007669"/>
    <property type="project" value="UniProtKB-SubCell"/>
</dbReference>
<protein>
    <recommendedName>
        <fullName evidence="7">Nitroreductase domain-containing protein</fullName>
    </recommendedName>
</protein>
<dbReference type="eggNOG" id="ENOG502RYI9">
    <property type="taxonomic scope" value="Eukaryota"/>
</dbReference>
<dbReference type="GO" id="GO:0005634">
    <property type="term" value="C:nucleus"/>
    <property type="evidence" value="ECO:0007669"/>
    <property type="project" value="UniProtKB-SubCell"/>
</dbReference>
<dbReference type="EnsemblFungi" id="MAPG_04318T0">
    <property type="protein sequence ID" value="MAPG_04318T0"/>
    <property type="gene ID" value="MAPG_04318"/>
</dbReference>
<evidence type="ECO:0000313" key="9">
    <source>
        <dbReference type="EnsemblFungi" id="MAPG_04318T0"/>
    </source>
</evidence>
<dbReference type="FunFam" id="3.40.109.10:FF:000001">
    <property type="entry name" value="Nitroreductase family"/>
    <property type="match status" value="1"/>
</dbReference>
<evidence type="ECO:0000313" key="10">
    <source>
        <dbReference type="Proteomes" id="UP000011715"/>
    </source>
</evidence>
<keyword evidence="4" id="KW-0963">Cytoplasm</keyword>
<dbReference type="VEuPathDB" id="FungiDB:MAPG_04318"/>
<dbReference type="OMA" id="YDIPANW"/>
<dbReference type="AlphaFoldDB" id="A0A0C4DWE2"/>
<dbReference type="PANTHER" id="PTHR43035">
    <property type="entry name" value="FATTY ACID REPRESSION MUTANT PROTEIN 2-RELATED"/>
    <property type="match status" value="1"/>
</dbReference>
<dbReference type="Gene3D" id="3.40.109.10">
    <property type="entry name" value="NADH Oxidase"/>
    <property type="match status" value="1"/>
</dbReference>
<evidence type="ECO:0000256" key="5">
    <source>
        <dbReference type="ARBA" id="ARBA00023002"/>
    </source>
</evidence>
<keyword evidence="10" id="KW-1185">Reference proteome</keyword>
<dbReference type="PANTHER" id="PTHR43035:SF1">
    <property type="entry name" value="FATTY ACID REPRESSION MUTANT PROTEIN 2-RELATED"/>
    <property type="match status" value="1"/>
</dbReference>
<dbReference type="Proteomes" id="UP000011715">
    <property type="component" value="Unassembled WGS sequence"/>
</dbReference>
<organism evidence="9 10">
    <name type="scientific">Magnaporthiopsis poae (strain ATCC 64411 / 73-15)</name>
    <name type="common">Kentucky bluegrass fungus</name>
    <name type="synonym">Magnaporthe poae</name>
    <dbReference type="NCBI Taxonomy" id="644358"/>
    <lineage>
        <taxon>Eukaryota</taxon>
        <taxon>Fungi</taxon>
        <taxon>Dikarya</taxon>
        <taxon>Ascomycota</taxon>
        <taxon>Pezizomycotina</taxon>
        <taxon>Sordariomycetes</taxon>
        <taxon>Sordariomycetidae</taxon>
        <taxon>Magnaporthales</taxon>
        <taxon>Magnaporthaceae</taxon>
        <taxon>Magnaporthiopsis</taxon>
    </lineage>
</organism>
<reference evidence="10" key="1">
    <citation type="submission" date="2010-05" db="EMBL/GenBank/DDBJ databases">
        <title>The genome sequence of Magnaporthe poae strain ATCC 64411.</title>
        <authorList>
            <person name="Ma L.-J."/>
            <person name="Dead R."/>
            <person name="Young S."/>
            <person name="Zeng Q."/>
            <person name="Koehrsen M."/>
            <person name="Alvarado L."/>
            <person name="Berlin A."/>
            <person name="Chapman S.B."/>
            <person name="Chen Z."/>
            <person name="Freedman E."/>
            <person name="Gellesch M."/>
            <person name="Goldberg J."/>
            <person name="Griggs A."/>
            <person name="Gujja S."/>
            <person name="Heilman E.R."/>
            <person name="Heiman D."/>
            <person name="Hepburn T."/>
            <person name="Howarth C."/>
            <person name="Jen D."/>
            <person name="Larson L."/>
            <person name="Mehta T."/>
            <person name="Neiman D."/>
            <person name="Pearson M."/>
            <person name="Roberts A."/>
            <person name="Saif S."/>
            <person name="Shea T."/>
            <person name="Shenoy N."/>
            <person name="Sisk P."/>
            <person name="Stolte C."/>
            <person name="Sykes S."/>
            <person name="Walk T."/>
            <person name="White J."/>
            <person name="Yandava C."/>
            <person name="Haas B."/>
            <person name="Nusbaum C."/>
            <person name="Birren B."/>
        </authorList>
    </citation>
    <scope>NUCLEOTIDE SEQUENCE [LARGE SCALE GENOMIC DNA]</scope>
    <source>
        <strain evidence="10">ATCC 64411 / 73-15</strain>
    </source>
</reference>
<evidence type="ECO:0000256" key="4">
    <source>
        <dbReference type="ARBA" id="ARBA00022490"/>
    </source>
</evidence>
<accession>A0A0C4DWE2</accession>
<dbReference type="GO" id="GO:0034599">
    <property type="term" value="P:cellular response to oxidative stress"/>
    <property type="evidence" value="ECO:0007669"/>
    <property type="project" value="InterPro"/>
</dbReference>
<keyword evidence="5" id="KW-0560">Oxidoreductase</keyword>
<dbReference type="CDD" id="cd02140">
    <property type="entry name" value="Frm2-like"/>
    <property type="match status" value="1"/>
</dbReference>
<dbReference type="GO" id="GO:0016491">
    <property type="term" value="F:oxidoreductase activity"/>
    <property type="evidence" value="ECO:0007669"/>
    <property type="project" value="UniProtKB-KW"/>
</dbReference>
<evidence type="ECO:0000313" key="8">
    <source>
        <dbReference type="EMBL" id="KLU85290.1"/>
    </source>
</evidence>
<sequence length="200" mass="22206">MAAAFLDAVRSRRSLYELDKKLPISHDLIKWIVNESIQAVPSAFNSQTNRAVVLFGAEHDMLWDLIGDVLRARISAEKWAETSEGMAGFKAAAGTVLFFVDEAVIRRYQEEIPSYAENFSTWATQSDGMLQHTVWTALETEGLGASLQHYNPIIDDKVADAWDLPDSWRLSSQLVFGGRAGGPENKETGPLSDKVKFFGP</sequence>
<dbReference type="EMBL" id="GL876968">
    <property type="protein sequence ID" value="KLU85290.1"/>
    <property type="molecule type" value="Genomic_DNA"/>
</dbReference>
<dbReference type="SUPFAM" id="SSF55469">
    <property type="entry name" value="FMN-dependent nitroreductase-like"/>
    <property type="match status" value="1"/>
</dbReference>